<protein>
    <recommendedName>
        <fullName evidence="3">Endonuclease/Exonuclease/phosphatase family protein</fullName>
    </recommendedName>
</protein>
<accession>A0A1H7BL36</accession>
<dbReference type="RefSeq" id="WP_092178687.1">
    <property type="nucleotide sequence ID" value="NZ_FNZH01000012.1"/>
</dbReference>
<reference evidence="2" key="1">
    <citation type="submission" date="2016-10" db="EMBL/GenBank/DDBJ databases">
        <authorList>
            <person name="Varghese N."/>
            <person name="Submissions S."/>
        </authorList>
    </citation>
    <scope>NUCLEOTIDE SEQUENCE [LARGE SCALE GENOMIC DNA]</scope>
    <source>
        <strain evidence="2">IBRC-M 10761</strain>
    </source>
</reference>
<name>A0A1H7BL36_9BACT</name>
<evidence type="ECO:0000313" key="2">
    <source>
        <dbReference type="Proteomes" id="UP000199403"/>
    </source>
</evidence>
<dbReference type="AlphaFoldDB" id="A0A1H7BL36"/>
<sequence>MDQPLFQTGHGSVGNQSYQNPLRFAIEWSGSKALADIGHLDAYRTVYPDEVAKPGNTWMPHYPAETPGRQDYGNQVLDRIDRMYFSRSGLNCKSAALVSGADGNREVRLNADWHSDHWAVLAGFDVN</sequence>
<gene>
    <name evidence="1" type="ORF">SAMN05192553_11268</name>
</gene>
<proteinExistence type="predicted"/>
<dbReference type="SUPFAM" id="SSF56219">
    <property type="entry name" value="DNase I-like"/>
    <property type="match status" value="1"/>
</dbReference>
<dbReference type="Proteomes" id="UP000199403">
    <property type="component" value="Unassembled WGS sequence"/>
</dbReference>
<dbReference type="Gene3D" id="3.60.10.10">
    <property type="entry name" value="Endonuclease/exonuclease/phosphatase"/>
    <property type="match status" value="1"/>
</dbReference>
<evidence type="ECO:0008006" key="3">
    <source>
        <dbReference type="Google" id="ProtNLM"/>
    </source>
</evidence>
<dbReference type="STRING" id="1416801.SAMN05192553_11268"/>
<evidence type="ECO:0000313" key="1">
    <source>
        <dbReference type="EMBL" id="SEJ77624.1"/>
    </source>
</evidence>
<dbReference type="EMBL" id="FNZH01000012">
    <property type="protein sequence ID" value="SEJ77624.1"/>
    <property type="molecule type" value="Genomic_DNA"/>
</dbReference>
<keyword evidence="2" id="KW-1185">Reference proteome</keyword>
<dbReference type="OrthoDB" id="9794261at2"/>
<organism evidence="1 2">
    <name type="scientific">Cyclobacterium xiamenense</name>
    <dbReference type="NCBI Taxonomy" id="1297121"/>
    <lineage>
        <taxon>Bacteria</taxon>
        <taxon>Pseudomonadati</taxon>
        <taxon>Bacteroidota</taxon>
        <taxon>Cytophagia</taxon>
        <taxon>Cytophagales</taxon>
        <taxon>Cyclobacteriaceae</taxon>
        <taxon>Cyclobacterium</taxon>
    </lineage>
</organism>
<dbReference type="InterPro" id="IPR036691">
    <property type="entry name" value="Endo/exonu/phosph_ase_sf"/>
</dbReference>